<protein>
    <submittedName>
        <fullName evidence="1">Uncharacterized protein</fullName>
    </submittedName>
</protein>
<accession>A0A8S5UIG9</accession>
<organism evidence="1">
    <name type="scientific">Myoviridae sp. ctu2j3</name>
    <dbReference type="NCBI Taxonomy" id="2825197"/>
    <lineage>
        <taxon>Viruses</taxon>
        <taxon>Duplodnaviria</taxon>
        <taxon>Heunggongvirae</taxon>
        <taxon>Uroviricota</taxon>
        <taxon>Caudoviricetes</taxon>
    </lineage>
</organism>
<dbReference type="EMBL" id="BK016090">
    <property type="protein sequence ID" value="DAF94183.1"/>
    <property type="molecule type" value="Genomic_DNA"/>
</dbReference>
<dbReference type="EMBL" id="BK016090">
    <property type="protein sequence ID" value="DAF94228.1"/>
    <property type="molecule type" value="Genomic_DNA"/>
</dbReference>
<evidence type="ECO:0000313" key="1">
    <source>
        <dbReference type="EMBL" id="DAF94228.1"/>
    </source>
</evidence>
<sequence length="133" mass="14804">MIDHDAEHRLYVPMDPYLFYELGGGYALNKGPHALPDDAVLKVGPAIPLSCMFDCYWLLHEGQKVGYYFRSTFQVLNGGGYVCAYMGAARGAADRVEILLNTEELVVFHYPGKGTMIISPHVGTELTQIFTEQ</sequence>
<reference evidence="1" key="1">
    <citation type="journal article" date="2021" name="Proc. Natl. Acad. Sci. U.S.A.">
        <title>A Catalog of Tens of Thousands of Viruses from Human Metagenomes Reveals Hidden Associations with Chronic Diseases.</title>
        <authorList>
            <person name="Tisza M.J."/>
            <person name="Buck C.B."/>
        </authorList>
    </citation>
    <scope>NUCLEOTIDE SEQUENCE</scope>
    <source>
        <strain evidence="1">Ctu2j3</strain>
    </source>
</reference>
<proteinExistence type="predicted"/>
<name>A0A8S5UIG9_9CAUD</name>